<dbReference type="AlphaFoldDB" id="A0A6I8M6Y5"/>
<keyword evidence="7" id="KW-0998">Cell outer membrane</keyword>
<accession>A0A6I8M6Y5</accession>
<dbReference type="InterPro" id="IPR045584">
    <property type="entry name" value="Pilin-like"/>
</dbReference>
<keyword evidence="10" id="KW-1185">Reference proteome</keyword>
<dbReference type="GO" id="GO:0009279">
    <property type="term" value="C:cell outer membrane"/>
    <property type="evidence" value="ECO:0007669"/>
    <property type="project" value="UniProtKB-SubCell"/>
</dbReference>
<dbReference type="GO" id="GO:0009986">
    <property type="term" value="C:cell surface"/>
    <property type="evidence" value="ECO:0007669"/>
    <property type="project" value="UniProtKB-SubCell"/>
</dbReference>
<evidence type="ECO:0000313" key="9">
    <source>
        <dbReference type="EMBL" id="VWL85165.1"/>
    </source>
</evidence>
<dbReference type="InterPro" id="IPR005594">
    <property type="entry name" value="YadA_C"/>
</dbReference>
<evidence type="ECO:0000256" key="2">
    <source>
        <dbReference type="ARBA" id="ARBA00004442"/>
    </source>
</evidence>
<evidence type="ECO:0000256" key="5">
    <source>
        <dbReference type="ARBA" id="ARBA00022729"/>
    </source>
</evidence>
<evidence type="ECO:0000256" key="4">
    <source>
        <dbReference type="ARBA" id="ARBA00022692"/>
    </source>
</evidence>
<proteinExistence type="predicted"/>
<dbReference type="RefSeq" id="WP_156683184.1">
    <property type="nucleotide sequence ID" value="NZ_CABWIB010000001.1"/>
</dbReference>
<evidence type="ECO:0000256" key="6">
    <source>
        <dbReference type="ARBA" id="ARBA00023136"/>
    </source>
</evidence>
<evidence type="ECO:0000256" key="7">
    <source>
        <dbReference type="ARBA" id="ARBA00023237"/>
    </source>
</evidence>
<evidence type="ECO:0000259" key="8">
    <source>
        <dbReference type="Pfam" id="PF03895"/>
    </source>
</evidence>
<dbReference type="EMBL" id="CABWIB010000001">
    <property type="protein sequence ID" value="VWL85165.1"/>
    <property type="molecule type" value="Genomic_DNA"/>
</dbReference>
<dbReference type="Pfam" id="PF03895">
    <property type="entry name" value="YadA_anchor"/>
    <property type="match status" value="1"/>
</dbReference>
<keyword evidence="3" id="KW-1134">Transmembrane beta strand</keyword>
<sequence>MANIPQVASDKLFGIGAGVGYYKGEGAIAVGISGQNRGKNVVYKGSVSLGTKSDIGVAAGINISLGES</sequence>
<keyword evidence="6" id="KW-0472">Membrane</keyword>
<evidence type="ECO:0000256" key="3">
    <source>
        <dbReference type="ARBA" id="ARBA00022452"/>
    </source>
</evidence>
<keyword evidence="4" id="KW-0812">Transmembrane</keyword>
<reference evidence="9 10" key="1">
    <citation type="submission" date="2019-10" db="EMBL/GenBank/DDBJ databases">
        <authorList>
            <person name="Blom J."/>
        </authorList>
    </citation>
    <scope>NUCLEOTIDE SEQUENCE [LARGE SCALE GENOMIC DNA]</scope>
    <source>
        <strain evidence="9 10">ES3154-GLU</strain>
    </source>
</reference>
<protein>
    <recommendedName>
        <fullName evidence="8">Trimeric autotransporter adhesin YadA-like C-terminal membrane anchor domain-containing protein</fullName>
    </recommendedName>
</protein>
<keyword evidence="5" id="KW-0732">Signal</keyword>
<dbReference type="Gene3D" id="3.30.1300.30">
    <property type="entry name" value="GSPII I/J protein-like"/>
    <property type="match status" value="1"/>
</dbReference>
<evidence type="ECO:0000256" key="1">
    <source>
        <dbReference type="ARBA" id="ARBA00004241"/>
    </source>
</evidence>
<dbReference type="Proteomes" id="UP000419017">
    <property type="component" value="Unassembled WGS sequence"/>
</dbReference>
<name>A0A6I8M6Y5_9FUSO</name>
<gene>
    <name evidence="9" type="ORF">OMES3154_00449</name>
</gene>
<dbReference type="SUPFAM" id="SSF54523">
    <property type="entry name" value="Pili subunits"/>
    <property type="match status" value="1"/>
</dbReference>
<comment type="subcellular location">
    <subcellularLocation>
        <location evidence="2">Cell outer membrane</location>
    </subcellularLocation>
    <subcellularLocation>
        <location evidence="1">Cell surface</location>
    </subcellularLocation>
</comment>
<evidence type="ECO:0000313" key="10">
    <source>
        <dbReference type="Proteomes" id="UP000419017"/>
    </source>
</evidence>
<feature type="domain" description="Trimeric autotransporter adhesin YadA-like C-terminal membrane anchor" evidence="8">
    <location>
        <begin position="5"/>
        <end position="64"/>
    </location>
</feature>
<organism evidence="9 10">
    <name type="scientific">Oceanivirga miroungae</name>
    <dbReference type="NCBI Taxonomy" id="1130046"/>
    <lineage>
        <taxon>Bacteria</taxon>
        <taxon>Fusobacteriati</taxon>
        <taxon>Fusobacteriota</taxon>
        <taxon>Fusobacteriia</taxon>
        <taxon>Fusobacteriales</taxon>
        <taxon>Leptotrichiaceae</taxon>
        <taxon>Oceanivirga</taxon>
    </lineage>
</organism>